<reference evidence="1" key="1">
    <citation type="submission" date="2018-02" db="EMBL/GenBank/DDBJ databases">
        <title>Rhizophora mucronata_Transcriptome.</title>
        <authorList>
            <person name="Meera S.P."/>
            <person name="Sreeshan A."/>
            <person name="Augustine A."/>
        </authorList>
    </citation>
    <scope>NUCLEOTIDE SEQUENCE</scope>
    <source>
        <tissue evidence="1">Leaf</tissue>
    </source>
</reference>
<dbReference type="EMBL" id="GGEC01056839">
    <property type="protein sequence ID" value="MBX37323.1"/>
    <property type="molecule type" value="Transcribed_RNA"/>
</dbReference>
<accession>A0A2P2N4C7</accession>
<proteinExistence type="predicted"/>
<evidence type="ECO:0000313" key="1">
    <source>
        <dbReference type="EMBL" id="MBX37323.1"/>
    </source>
</evidence>
<protein>
    <submittedName>
        <fullName evidence="1">Uncharacterized protein</fullName>
    </submittedName>
</protein>
<name>A0A2P2N4C7_RHIMU</name>
<sequence>MIMVYPCDLCAFILPNCFMSNLLHFVWDDCEGIFIHPYLTL</sequence>
<dbReference type="AlphaFoldDB" id="A0A2P2N4C7"/>
<organism evidence="1">
    <name type="scientific">Rhizophora mucronata</name>
    <name type="common">Asiatic mangrove</name>
    <dbReference type="NCBI Taxonomy" id="61149"/>
    <lineage>
        <taxon>Eukaryota</taxon>
        <taxon>Viridiplantae</taxon>
        <taxon>Streptophyta</taxon>
        <taxon>Embryophyta</taxon>
        <taxon>Tracheophyta</taxon>
        <taxon>Spermatophyta</taxon>
        <taxon>Magnoliopsida</taxon>
        <taxon>eudicotyledons</taxon>
        <taxon>Gunneridae</taxon>
        <taxon>Pentapetalae</taxon>
        <taxon>rosids</taxon>
        <taxon>fabids</taxon>
        <taxon>Malpighiales</taxon>
        <taxon>Rhizophoraceae</taxon>
        <taxon>Rhizophora</taxon>
    </lineage>
</organism>